<name>A0ABV6JEH3_9BACL</name>
<keyword evidence="4" id="KW-1003">Cell membrane</keyword>
<dbReference type="Proteomes" id="UP001589818">
    <property type="component" value="Unassembled WGS sequence"/>
</dbReference>
<keyword evidence="19" id="KW-1185">Reference proteome</keyword>
<dbReference type="PANTHER" id="PTHR45528">
    <property type="entry name" value="SENSOR HISTIDINE KINASE CPXA"/>
    <property type="match status" value="1"/>
</dbReference>
<dbReference type="PRINTS" id="PR00344">
    <property type="entry name" value="BCTRLSENSOR"/>
</dbReference>
<sequence length="480" mass="53548">MSAERIHRRAVSTVPLLRYWTWRYTLLLLVLLAIIGILGVGWIRENAIKQQFEVLEARTELLAAYYSKSLDEILTEKPTDPSAPVVAIPMVPAISRDLFVQIYELDSGVLRSEGQKPPNDEPPQNKLPPKANKPERTKEIITGNHGKWLRVGVPYYRINQFAGKYYVGMSANNSFENTYLLILTAIGLIAISGWMVVYILSRTLTKPLRELALAAGQISNGNYKPDLPDMAQIKEEEIHTLVRSFDEMTTRLDQLERMRTDLLANVSHELRTPVTSIRGMIQAVKDGVVTGTEADEFMQLSMNEAKRLQMMVNELLDFTAMETDRIQIKAEKVVLIPLVSEIVAQLRILPIFASVKLRVDGASPGLIWTGDRMHLKQILINLLNNSAASGAGCISITICQTGEGIQIDVADDGNGIDPEEAPFIFERYYRGDSRRKKKRGLGLGLPICRLLAKANGGQVELLQTSHAGSVFRITLNAKNS</sequence>
<dbReference type="CDD" id="cd00075">
    <property type="entry name" value="HATPase"/>
    <property type="match status" value="1"/>
</dbReference>
<dbReference type="Gene3D" id="3.30.565.10">
    <property type="entry name" value="Histidine kinase-like ATPase, C-terminal domain"/>
    <property type="match status" value="1"/>
</dbReference>
<feature type="transmembrane region" description="Helical" evidence="15">
    <location>
        <begin position="179"/>
        <end position="200"/>
    </location>
</feature>
<reference evidence="18 19" key="1">
    <citation type="submission" date="2024-09" db="EMBL/GenBank/DDBJ databases">
        <authorList>
            <person name="Sun Q."/>
            <person name="Mori K."/>
        </authorList>
    </citation>
    <scope>NUCLEOTIDE SEQUENCE [LARGE SCALE GENOMIC DNA]</scope>
    <source>
        <strain evidence="18 19">CCM 4839</strain>
    </source>
</reference>
<dbReference type="SMART" id="SM00304">
    <property type="entry name" value="HAMP"/>
    <property type="match status" value="1"/>
</dbReference>
<dbReference type="InterPro" id="IPR004358">
    <property type="entry name" value="Sig_transdc_His_kin-like_C"/>
</dbReference>
<keyword evidence="8" id="KW-0547">Nucleotide-binding</keyword>
<accession>A0ABV6JEH3</accession>
<evidence type="ECO:0000256" key="4">
    <source>
        <dbReference type="ARBA" id="ARBA00022475"/>
    </source>
</evidence>
<keyword evidence="9 18" id="KW-0418">Kinase</keyword>
<evidence type="ECO:0000256" key="15">
    <source>
        <dbReference type="SAM" id="Phobius"/>
    </source>
</evidence>
<evidence type="ECO:0000256" key="7">
    <source>
        <dbReference type="ARBA" id="ARBA00022692"/>
    </source>
</evidence>
<evidence type="ECO:0000313" key="19">
    <source>
        <dbReference type="Proteomes" id="UP001589818"/>
    </source>
</evidence>
<dbReference type="SUPFAM" id="SSF158472">
    <property type="entry name" value="HAMP domain-like"/>
    <property type="match status" value="1"/>
</dbReference>
<dbReference type="Pfam" id="PF00512">
    <property type="entry name" value="HisKA"/>
    <property type="match status" value="1"/>
</dbReference>
<evidence type="ECO:0000313" key="18">
    <source>
        <dbReference type="EMBL" id="MFC0394211.1"/>
    </source>
</evidence>
<comment type="catalytic activity">
    <reaction evidence="1">
        <text>ATP + protein L-histidine = ADP + protein N-phospho-L-histidine.</text>
        <dbReference type="EC" id="2.7.13.3"/>
    </reaction>
</comment>
<keyword evidence="7 15" id="KW-0812">Transmembrane</keyword>
<evidence type="ECO:0000256" key="1">
    <source>
        <dbReference type="ARBA" id="ARBA00000085"/>
    </source>
</evidence>
<dbReference type="SMART" id="SM00387">
    <property type="entry name" value="HATPase_c"/>
    <property type="match status" value="1"/>
</dbReference>
<dbReference type="PANTHER" id="PTHR45528:SF1">
    <property type="entry name" value="SENSOR HISTIDINE KINASE CPXA"/>
    <property type="match status" value="1"/>
</dbReference>
<evidence type="ECO:0000256" key="2">
    <source>
        <dbReference type="ARBA" id="ARBA00004651"/>
    </source>
</evidence>
<dbReference type="InterPro" id="IPR050398">
    <property type="entry name" value="HssS/ArlS-like"/>
</dbReference>
<dbReference type="InterPro" id="IPR003661">
    <property type="entry name" value="HisK_dim/P_dom"/>
</dbReference>
<dbReference type="Pfam" id="PF00672">
    <property type="entry name" value="HAMP"/>
    <property type="match status" value="1"/>
</dbReference>
<dbReference type="PROSITE" id="PS50109">
    <property type="entry name" value="HIS_KIN"/>
    <property type="match status" value="1"/>
</dbReference>
<keyword evidence="11 15" id="KW-1133">Transmembrane helix</keyword>
<dbReference type="SUPFAM" id="SSF47384">
    <property type="entry name" value="Homodimeric domain of signal transducing histidine kinase"/>
    <property type="match status" value="1"/>
</dbReference>
<dbReference type="InterPro" id="IPR003594">
    <property type="entry name" value="HATPase_dom"/>
</dbReference>
<evidence type="ECO:0000259" key="17">
    <source>
        <dbReference type="PROSITE" id="PS50885"/>
    </source>
</evidence>
<dbReference type="Gene3D" id="6.10.340.10">
    <property type="match status" value="1"/>
</dbReference>
<dbReference type="EC" id="2.7.13.3" evidence="3"/>
<evidence type="ECO:0000256" key="6">
    <source>
        <dbReference type="ARBA" id="ARBA00022679"/>
    </source>
</evidence>
<feature type="region of interest" description="Disordered" evidence="14">
    <location>
        <begin position="110"/>
        <end position="135"/>
    </location>
</feature>
<evidence type="ECO:0000256" key="5">
    <source>
        <dbReference type="ARBA" id="ARBA00022553"/>
    </source>
</evidence>
<dbReference type="InterPro" id="IPR003660">
    <property type="entry name" value="HAMP_dom"/>
</dbReference>
<protein>
    <recommendedName>
        <fullName evidence="3">histidine kinase</fullName>
        <ecNumber evidence="3">2.7.13.3</ecNumber>
    </recommendedName>
</protein>
<feature type="domain" description="HAMP" evidence="17">
    <location>
        <begin position="202"/>
        <end position="257"/>
    </location>
</feature>
<evidence type="ECO:0000256" key="3">
    <source>
        <dbReference type="ARBA" id="ARBA00012438"/>
    </source>
</evidence>
<keyword evidence="13 15" id="KW-0472">Membrane</keyword>
<comment type="caution">
    <text evidence="18">The sequence shown here is derived from an EMBL/GenBank/DDBJ whole genome shotgun (WGS) entry which is preliminary data.</text>
</comment>
<feature type="transmembrane region" description="Helical" evidence="15">
    <location>
        <begin position="21"/>
        <end position="43"/>
    </location>
</feature>
<keyword evidence="5" id="KW-0597">Phosphoprotein</keyword>
<organism evidence="18 19">
    <name type="scientific">Paenibacillus mendelii</name>
    <dbReference type="NCBI Taxonomy" id="206163"/>
    <lineage>
        <taxon>Bacteria</taxon>
        <taxon>Bacillati</taxon>
        <taxon>Bacillota</taxon>
        <taxon>Bacilli</taxon>
        <taxon>Bacillales</taxon>
        <taxon>Paenibacillaceae</taxon>
        <taxon>Paenibacillus</taxon>
    </lineage>
</organism>
<evidence type="ECO:0000256" key="10">
    <source>
        <dbReference type="ARBA" id="ARBA00022840"/>
    </source>
</evidence>
<evidence type="ECO:0000256" key="12">
    <source>
        <dbReference type="ARBA" id="ARBA00023012"/>
    </source>
</evidence>
<evidence type="ECO:0000256" key="11">
    <source>
        <dbReference type="ARBA" id="ARBA00022989"/>
    </source>
</evidence>
<dbReference type="GO" id="GO:0016301">
    <property type="term" value="F:kinase activity"/>
    <property type="evidence" value="ECO:0007669"/>
    <property type="project" value="UniProtKB-KW"/>
</dbReference>
<keyword evidence="6" id="KW-0808">Transferase</keyword>
<proteinExistence type="predicted"/>
<gene>
    <name evidence="18" type="ORF">ACFFJ8_22950</name>
</gene>
<dbReference type="RefSeq" id="WP_256554975.1">
    <property type="nucleotide sequence ID" value="NZ_JANHOF010000001.1"/>
</dbReference>
<dbReference type="InterPro" id="IPR036890">
    <property type="entry name" value="HATPase_C_sf"/>
</dbReference>
<dbReference type="EMBL" id="JBHLVF010000041">
    <property type="protein sequence ID" value="MFC0394211.1"/>
    <property type="molecule type" value="Genomic_DNA"/>
</dbReference>
<feature type="domain" description="Histidine kinase" evidence="16">
    <location>
        <begin position="265"/>
        <end position="479"/>
    </location>
</feature>
<dbReference type="InterPro" id="IPR036097">
    <property type="entry name" value="HisK_dim/P_sf"/>
</dbReference>
<keyword evidence="10" id="KW-0067">ATP-binding</keyword>
<dbReference type="CDD" id="cd06225">
    <property type="entry name" value="HAMP"/>
    <property type="match status" value="1"/>
</dbReference>
<dbReference type="SMART" id="SM00388">
    <property type="entry name" value="HisKA"/>
    <property type="match status" value="1"/>
</dbReference>
<evidence type="ECO:0000256" key="14">
    <source>
        <dbReference type="SAM" id="MobiDB-lite"/>
    </source>
</evidence>
<keyword evidence="12" id="KW-0902">Two-component regulatory system</keyword>
<evidence type="ECO:0000256" key="9">
    <source>
        <dbReference type="ARBA" id="ARBA00022777"/>
    </source>
</evidence>
<dbReference type="Pfam" id="PF02518">
    <property type="entry name" value="HATPase_c"/>
    <property type="match status" value="1"/>
</dbReference>
<dbReference type="InterPro" id="IPR005467">
    <property type="entry name" value="His_kinase_dom"/>
</dbReference>
<dbReference type="PROSITE" id="PS50885">
    <property type="entry name" value="HAMP"/>
    <property type="match status" value="1"/>
</dbReference>
<evidence type="ECO:0000256" key="8">
    <source>
        <dbReference type="ARBA" id="ARBA00022741"/>
    </source>
</evidence>
<dbReference type="Gene3D" id="1.10.287.130">
    <property type="match status" value="1"/>
</dbReference>
<evidence type="ECO:0000259" key="16">
    <source>
        <dbReference type="PROSITE" id="PS50109"/>
    </source>
</evidence>
<dbReference type="CDD" id="cd00082">
    <property type="entry name" value="HisKA"/>
    <property type="match status" value="1"/>
</dbReference>
<dbReference type="SUPFAM" id="SSF55874">
    <property type="entry name" value="ATPase domain of HSP90 chaperone/DNA topoisomerase II/histidine kinase"/>
    <property type="match status" value="1"/>
</dbReference>
<evidence type="ECO:0000256" key="13">
    <source>
        <dbReference type="ARBA" id="ARBA00023136"/>
    </source>
</evidence>
<comment type="subcellular location">
    <subcellularLocation>
        <location evidence="2">Cell membrane</location>
        <topology evidence="2">Multi-pass membrane protein</topology>
    </subcellularLocation>
</comment>